<evidence type="ECO:0000256" key="4">
    <source>
        <dbReference type="ARBA" id="ARBA00022884"/>
    </source>
</evidence>
<dbReference type="InterPro" id="IPR011989">
    <property type="entry name" value="ARM-like"/>
</dbReference>
<dbReference type="SUPFAM" id="SSF48371">
    <property type="entry name" value="ARM repeat"/>
    <property type="match status" value="1"/>
</dbReference>
<dbReference type="GO" id="GO:0005730">
    <property type="term" value="C:nucleolus"/>
    <property type="evidence" value="ECO:0007669"/>
    <property type="project" value="TreeGrafter"/>
</dbReference>
<dbReference type="SMART" id="SM00025">
    <property type="entry name" value="Pumilio"/>
    <property type="match status" value="4"/>
</dbReference>
<dbReference type="GO" id="GO:0006417">
    <property type="term" value="P:regulation of translation"/>
    <property type="evidence" value="ECO:0007669"/>
    <property type="project" value="TreeGrafter"/>
</dbReference>
<keyword evidence="9" id="KW-1185">Reference proteome</keyword>
<evidence type="ECO:0000259" key="7">
    <source>
        <dbReference type="PROSITE" id="PS50303"/>
    </source>
</evidence>
<evidence type="ECO:0000256" key="2">
    <source>
        <dbReference type="ARBA" id="ARBA00022552"/>
    </source>
</evidence>
<feature type="compositionally biased region" description="Acidic residues" evidence="6">
    <location>
        <begin position="98"/>
        <end position="119"/>
    </location>
</feature>
<feature type="region of interest" description="Disordered" evidence="6">
    <location>
        <begin position="1"/>
        <end position="157"/>
    </location>
</feature>
<evidence type="ECO:0000256" key="3">
    <source>
        <dbReference type="ARBA" id="ARBA00022737"/>
    </source>
</evidence>
<dbReference type="Pfam" id="PF08144">
    <property type="entry name" value="CPL"/>
    <property type="match status" value="1"/>
</dbReference>
<dbReference type="EMBL" id="VIFY01000060">
    <property type="protein sequence ID" value="TQB72641.1"/>
    <property type="molecule type" value="Genomic_DNA"/>
</dbReference>
<dbReference type="InterPro" id="IPR033133">
    <property type="entry name" value="PUM-HD"/>
</dbReference>
<dbReference type="AlphaFoldDB" id="A0A507QXH3"/>
<dbReference type="Proteomes" id="UP000319663">
    <property type="component" value="Unassembled WGS sequence"/>
</dbReference>
<reference evidence="8 9" key="1">
    <citation type="submission" date="2019-06" db="EMBL/GenBank/DDBJ databases">
        <title>Wine fermentation using esterase from Monascus purpureus.</title>
        <authorList>
            <person name="Geng C."/>
            <person name="Zhang Y."/>
        </authorList>
    </citation>
    <scope>NUCLEOTIDE SEQUENCE [LARGE SCALE GENOMIC DNA]</scope>
    <source>
        <strain evidence="8">HQ1</strain>
    </source>
</reference>
<organism evidence="8 9">
    <name type="scientific">Monascus purpureus</name>
    <name type="common">Red mold</name>
    <name type="synonym">Monascus anka</name>
    <dbReference type="NCBI Taxonomy" id="5098"/>
    <lineage>
        <taxon>Eukaryota</taxon>
        <taxon>Fungi</taxon>
        <taxon>Dikarya</taxon>
        <taxon>Ascomycota</taxon>
        <taxon>Pezizomycotina</taxon>
        <taxon>Eurotiomycetes</taxon>
        <taxon>Eurotiomycetidae</taxon>
        <taxon>Eurotiales</taxon>
        <taxon>Aspergillaceae</taxon>
        <taxon>Monascus</taxon>
    </lineage>
</organism>
<dbReference type="PROSITE" id="PS50303">
    <property type="entry name" value="PUM_HD"/>
    <property type="match status" value="1"/>
</dbReference>
<feature type="region of interest" description="Disordered" evidence="6">
    <location>
        <begin position="687"/>
        <end position="717"/>
    </location>
</feature>
<evidence type="ECO:0000313" key="8">
    <source>
        <dbReference type="EMBL" id="TQB72641.1"/>
    </source>
</evidence>
<dbReference type="InterPro" id="IPR001313">
    <property type="entry name" value="Pumilio_RNA-bd_rpt"/>
</dbReference>
<dbReference type="GO" id="GO:0003729">
    <property type="term" value="F:mRNA binding"/>
    <property type="evidence" value="ECO:0007669"/>
    <property type="project" value="TreeGrafter"/>
</dbReference>
<keyword evidence="2" id="KW-0698">rRNA processing</keyword>
<evidence type="ECO:0000256" key="5">
    <source>
        <dbReference type="ARBA" id="ARBA00024893"/>
    </source>
</evidence>
<feature type="compositionally biased region" description="Basic and acidic residues" evidence="6">
    <location>
        <begin position="53"/>
        <end position="71"/>
    </location>
</feature>
<feature type="compositionally biased region" description="Low complexity" evidence="6">
    <location>
        <begin position="132"/>
        <end position="150"/>
    </location>
</feature>
<feature type="domain" description="PUM-HD" evidence="7">
    <location>
        <begin position="176"/>
        <end position="552"/>
    </location>
</feature>
<evidence type="ECO:0000256" key="6">
    <source>
        <dbReference type="SAM" id="MobiDB-lite"/>
    </source>
</evidence>
<proteinExistence type="predicted"/>
<dbReference type="InterPro" id="IPR040059">
    <property type="entry name" value="PUM3"/>
</dbReference>
<dbReference type="STRING" id="5098.A0A507QXH3"/>
<gene>
    <name evidence="8" type="primary">PUF6</name>
    <name evidence="8" type="ORF">MPDQ_006684</name>
</gene>
<feature type="compositionally biased region" description="Acidic residues" evidence="6">
    <location>
        <begin position="72"/>
        <end position="83"/>
    </location>
</feature>
<protein>
    <submittedName>
        <fullName evidence="8">Pumilio domain member 6</fullName>
    </submittedName>
</protein>
<dbReference type="PANTHER" id="PTHR13389:SF0">
    <property type="entry name" value="PUMILIO HOMOLOG 3"/>
    <property type="match status" value="1"/>
</dbReference>
<comment type="function">
    <text evidence="5">RNA-binding nucleolar protein required for pre-rRNA processing. Involved in production of 18S rRNA and assembly of small ribosomal subunit.</text>
</comment>
<dbReference type="InterPro" id="IPR012959">
    <property type="entry name" value="CPL_dom"/>
</dbReference>
<feature type="compositionally biased region" description="Basic and acidic residues" evidence="6">
    <location>
        <begin position="1"/>
        <end position="16"/>
    </location>
</feature>
<dbReference type="InterPro" id="IPR016024">
    <property type="entry name" value="ARM-type_fold"/>
</dbReference>
<keyword evidence="1" id="KW-0690">Ribosome biogenesis</keyword>
<name>A0A507QXH3_MONPU</name>
<comment type="caution">
    <text evidence="8">The sequence shown here is derived from an EMBL/GenBank/DDBJ whole genome shotgun (WGS) entry which is preliminary data.</text>
</comment>
<keyword evidence="3" id="KW-0677">Repeat</keyword>
<keyword evidence="4" id="KW-0694">RNA-binding</keyword>
<sequence>MVGIKRPVDTSDERNGKRTKVKKDGSKKKSATENVAKSKSKSDLKSKLKSKSGKSDKTKDKEKKKNKKVQEESEEEFDIDDVSDSASELGSNERGEDVDMEDGNEEGDGDDSDDSQEESEGAKKDGPEKATGNANGAHNLSANSGNNNNSREAHAKQKALLQERKAAKPNFDIIARSKQLWERLRRKSHVPLEERKKLITELFQIITGRTKDFVFKHDSVRVIQTALKYANVGQRKQIAQELQGSYSELAQSRYAKFLVGKLIVHGDIEIRDMIIPEFYGRVKRLIRHPEASWILDDIYRTVATKEQKANLLREWYGPEFVIFKDENGAEPSADLSKILSQHPEKRAPIMQFLYELINQLVQKKTTGFTILHDAMLQYFLNTKPGSSEATEFIELLKGDEEGDLTKNLAFTKSGSRLMCLSLAYSNAKDRKLLLRFYRDTIKMMAGDLHAHMVLLAAYEVVDDTKLTSKLIFPELLNQTSSEAERNVELLYQVTDLTARIPILFLFAGDKVKWLLTDTDNEVLKEIREIRKETSKKDPEVRRQELIKAASPTLLDFIAASAETLMETSFGCQFMSEVLFGAGGDKQKALSAVAIAAKSKADIRDSPFVGRMLKSLVQGGRFNSSTKSVEKVQPPLNFHSLLYDQIADEIMAWATGSNTFVVVALVESDEFERRDELLKTLKKNKKALEKAATSSDSDGKKKSGPTSSGAKLLLEKVR</sequence>
<accession>A0A507QXH3</accession>
<dbReference type="PANTHER" id="PTHR13389">
    <property type="entry name" value="PUMILIO HOMOLOG 3"/>
    <property type="match status" value="1"/>
</dbReference>
<dbReference type="GO" id="GO:0006364">
    <property type="term" value="P:rRNA processing"/>
    <property type="evidence" value="ECO:0007669"/>
    <property type="project" value="UniProtKB-KW"/>
</dbReference>
<feature type="compositionally biased region" description="Basic residues" evidence="6">
    <location>
        <begin position="17"/>
        <end position="29"/>
    </location>
</feature>
<evidence type="ECO:0000256" key="1">
    <source>
        <dbReference type="ARBA" id="ARBA00022517"/>
    </source>
</evidence>
<evidence type="ECO:0000313" key="9">
    <source>
        <dbReference type="Proteomes" id="UP000319663"/>
    </source>
</evidence>
<dbReference type="Gene3D" id="1.25.10.10">
    <property type="entry name" value="Leucine-rich Repeat Variant"/>
    <property type="match status" value="1"/>
</dbReference>